<dbReference type="Proteomes" id="UP000807306">
    <property type="component" value="Unassembled WGS sequence"/>
</dbReference>
<keyword evidence="3" id="KW-1185">Reference proteome</keyword>
<protein>
    <recommendedName>
        <fullName evidence="1">Cupin type-2 domain-containing protein</fullName>
    </recommendedName>
</protein>
<gene>
    <name evidence="2" type="ORF">CPB83DRAFT_841734</name>
</gene>
<dbReference type="SUPFAM" id="SSF51182">
    <property type="entry name" value="RmlC-like cupins"/>
    <property type="match status" value="1"/>
</dbReference>
<dbReference type="Gene3D" id="2.60.120.10">
    <property type="entry name" value="Jelly Rolls"/>
    <property type="match status" value="1"/>
</dbReference>
<dbReference type="InterPro" id="IPR011051">
    <property type="entry name" value="RmlC_Cupin_sf"/>
</dbReference>
<comment type="caution">
    <text evidence="2">The sequence shown here is derived from an EMBL/GenBank/DDBJ whole genome shotgun (WGS) entry which is preliminary data.</text>
</comment>
<sequence>MSTTPPRMLADIRRIVTTHDASGKSTIQSDTEVATKDTGMLGLRAGRIWVTEDSIPTKDNNKIEDGGERVISERSNFDIVPPHGTNIQTVELAPGGSIPMHRTSSLDYNILVSGKLVLVTEDGQEKHIHTAGDTVIQKGTLHGWKNPSSDQTVRWIVVAMAATPAVVNGVTYVPEFR</sequence>
<proteinExistence type="predicted"/>
<dbReference type="Pfam" id="PF07883">
    <property type="entry name" value="Cupin_2"/>
    <property type="match status" value="1"/>
</dbReference>
<organism evidence="2 3">
    <name type="scientific">Crepidotus variabilis</name>
    <dbReference type="NCBI Taxonomy" id="179855"/>
    <lineage>
        <taxon>Eukaryota</taxon>
        <taxon>Fungi</taxon>
        <taxon>Dikarya</taxon>
        <taxon>Basidiomycota</taxon>
        <taxon>Agaricomycotina</taxon>
        <taxon>Agaricomycetes</taxon>
        <taxon>Agaricomycetidae</taxon>
        <taxon>Agaricales</taxon>
        <taxon>Agaricineae</taxon>
        <taxon>Crepidotaceae</taxon>
        <taxon>Crepidotus</taxon>
    </lineage>
</organism>
<dbReference type="CDD" id="cd02231">
    <property type="entry name" value="cupin_BLL6423-like"/>
    <property type="match status" value="1"/>
</dbReference>
<dbReference type="EMBL" id="MU157824">
    <property type="protein sequence ID" value="KAF9535435.1"/>
    <property type="molecule type" value="Genomic_DNA"/>
</dbReference>
<dbReference type="InterPro" id="IPR014710">
    <property type="entry name" value="RmlC-like_jellyroll"/>
</dbReference>
<dbReference type="InterPro" id="IPR013096">
    <property type="entry name" value="Cupin_2"/>
</dbReference>
<dbReference type="OrthoDB" id="5840532at2759"/>
<name>A0A9P6EUX5_9AGAR</name>
<accession>A0A9P6EUX5</accession>
<dbReference type="InterPro" id="IPR047142">
    <property type="entry name" value="OryJ/VirC-like"/>
</dbReference>
<feature type="domain" description="Cupin type-2" evidence="1">
    <location>
        <begin position="89"/>
        <end position="158"/>
    </location>
</feature>
<evidence type="ECO:0000259" key="1">
    <source>
        <dbReference type="Pfam" id="PF07883"/>
    </source>
</evidence>
<evidence type="ECO:0000313" key="3">
    <source>
        <dbReference type="Proteomes" id="UP000807306"/>
    </source>
</evidence>
<evidence type="ECO:0000313" key="2">
    <source>
        <dbReference type="EMBL" id="KAF9535435.1"/>
    </source>
</evidence>
<dbReference type="AlphaFoldDB" id="A0A9P6EUX5"/>
<dbReference type="PANTHER" id="PTHR36156:SF2">
    <property type="entry name" value="CUPIN TYPE-2 DOMAIN-CONTAINING PROTEIN"/>
    <property type="match status" value="1"/>
</dbReference>
<dbReference type="PANTHER" id="PTHR36156">
    <property type="entry name" value="SLR2101 PROTEIN"/>
    <property type="match status" value="1"/>
</dbReference>
<reference evidence="2" key="1">
    <citation type="submission" date="2020-11" db="EMBL/GenBank/DDBJ databases">
        <authorList>
            <consortium name="DOE Joint Genome Institute"/>
            <person name="Ahrendt S."/>
            <person name="Riley R."/>
            <person name="Andreopoulos W."/>
            <person name="Labutti K."/>
            <person name="Pangilinan J."/>
            <person name="Ruiz-Duenas F.J."/>
            <person name="Barrasa J.M."/>
            <person name="Sanchez-Garcia M."/>
            <person name="Camarero S."/>
            <person name="Miyauchi S."/>
            <person name="Serrano A."/>
            <person name="Linde D."/>
            <person name="Babiker R."/>
            <person name="Drula E."/>
            <person name="Ayuso-Fernandez I."/>
            <person name="Pacheco R."/>
            <person name="Padilla G."/>
            <person name="Ferreira P."/>
            <person name="Barriuso J."/>
            <person name="Kellner H."/>
            <person name="Castanera R."/>
            <person name="Alfaro M."/>
            <person name="Ramirez L."/>
            <person name="Pisabarro A.G."/>
            <person name="Kuo A."/>
            <person name="Tritt A."/>
            <person name="Lipzen A."/>
            <person name="He G."/>
            <person name="Yan M."/>
            <person name="Ng V."/>
            <person name="Cullen D."/>
            <person name="Martin F."/>
            <person name="Rosso M.-N."/>
            <person name="Henrissat B."/>
            <person name="Hibbett D."/>
            <person name="Martinez A.T."/>
            <person name="Grigoriev I.V."/>
        </authorList>
    </citation>
    <scope>NUCLEOTIDE SEQUENCE</scope>
    <source>
        <strain evidence="2">CBS 506.95</strain>
    </source>
</reference>